<dbReference type="AlphaFoldDB" id="A0A9W6XUY7"/>
<feature type="compositionally biased region" description="Basic and acidic residues" evidence="1">
    <location>
        <begin position="1"/>
        <end position="15"/>
    </location>
</feature>
<feature type="region of interest" description="Disordered" evidence="1">
    <location>
        <begin position="83"/>
        <end position="102"/>
    </location>
</feature>
<dbReference type="EMBL" id="BSXT01001885">
    <property type="protein sequence ID" value="GMF45821.1"/>
    <property type="molecule type" value="Genomic_DNA"/>
</dbReference>
<organism evidence="3 4">
    <name type="scientific">Phytophthora fragariaefolia</name>
    <dbReference type="NCBI Taxonomy" id="1490495"/>
    <lineage>
        <taxon>Eukaryota</taxon>
        <taxon>Sar</taxon>
        <taxon>Stramenopiles</taxon>
        <taxon>Oomycota</taxon>
        <taxon>Peronosporomycetes</taxon>
        <taxon>Peronosporales</taxon>
        <taxon>Peronosporaceae</taxon>
        <taxon>Phytophthora</taxon>
    </lineage>
</organism>
<dbReference type="GO" id="GO:0008017">
    <property type="term" value="F:microtubule binding"/>
    <property type="evidence" value="ECO:0007669"/>
    <property type="project" value="TreeGrafter"/>
</dbReference>
<feature type="compositionally biased region" description="Polar residues" evidence="1">
    <location>
        <begin position="753"/>
        <end position="763"/>
    </location>
</feature>
<evidence type="ECO:0000313" key="4">
    <source>
        <dbReference type="Proteomes" id="UP001165121"/>
    </source>
</evidence>
<dbReference type="Pfam" id="PF12348">
    <property type="entry name" value="CLASP_N"/>
    <property type="match status" value="1"/>
</dbReference>
<dbReference type="PANTHER" id="PTHR21567">
    <property type="entry name" value="CLASP"/>
    <property type="match status" value="1"/>
</dbReference>
<comment type="caution">
    <text evidence="3">The sequence shown here is derived from an EMBL/GenBank/DDBJ whole genome shotgun (WGS) entry which is preliminary data.</text>
</comment>
<feature type="region of interest" description="Disordered" evidence="1">
    <location>
        <begin position="327"/>
        <end position="402"/>
    </location>
</feature>
<feature type="domain" description="CLASP N-terminal" evidence="2">
    <location>
        <begin position="142"/>
        <end position="231"/>
    </location>
</feature>
<dbReference type="Proteomes" id="UP001165121">
    <property type="component" value="Unassembled WGS sequence"/>
</dbReference>
<feature type="compositionally biased region" description="Polar residues" evidence="1">
    <location>
        <begin position="809"/>
        <end position="818"/>
    </location>
</feature>
<feature type="compositionally biased region" description="Polar residues" evidence="1">
    <location>
        <begin position="854"/>
        <end position="865"/>
    </location>
</feature>
<dbReference type="OrthoDB" id="46159at2759"/>
<feature type="region of interest" description="Disordered" evidence="1">
    <location>
        <begin position="753"/>
        <end position="865"/>
    </location>
</feature>
<dbReference type="Gene3D" id="1.25.10.10">
    <property type="entry name" value="Leucine-rich Repeat Variant"/>
    <property type="match status" value="3"/>
</dbReference>
<dbReference type="InterPro" id="IPR016024">
    <property type="entry name" value="ARM-type_fold"/>
</dbReference>
<dbReference type="SUPFAM" id="SSF48371">
    <property type="entry name" value="ARM repeat"/>
    <property type="match status" value="1"/>
</dbReference>
<feature type="region of interest" description="Disordered" evidence="1">
    <location>
        <begin position="1"/>
        <end position="41"/>
    </location>
</feature>
<dbReference type="InterPro" id="IPR024395">
    <property type="entry name" value="CLASP_N_dom"/>
</dbReference>
<protein>
    <submittedName>
        <fullName evidence="3">Unnamed protein product</fullName>
    </submittedName>
</protein>
<dbReference type="GO" id="GO:0000226">
    <property type="term" value="P:microtubule cytoskeleton organization"/>
    <property type="evidence" value="ECO:0007669"/>
    <property type="project" value="TreeGrafter"/>
</dbReference>
<dbReference type="GO" id="GO:0005819">
    <property type="term" value="C:spindle"/>
    <property type="evidence" value="ECO:0007669"/>
    <property type="project" value="UniProtKB-ARBA"/>
</dbReference>
<feature type="compositionally biased region" description="Low complexity" evidence="1">
    <location>
        <begin position="464"/>
        <end position="481"/>
    </location>
</feature>
<feature type="compositionally biased region" description="Low complexity" evidence="1">
    <location>
        <begin position="334"/>
        <end position="349"/>
    </location>
</feature>
<reference evidence="3" key="1">
    <citation type="submission" date="2023-04" db="EMBL/GenBank/DDBJ databases">
        <title>Phytophthora fragariaefolia NBRC 109709.</title>
        <authorList>
            <person name="Ichikawa N."/>
            <person name="Sato H."/>
            <person name="Tonouchi N."/>
        </authorList>
    </citation>
    <scope>NUCLEOTIDE SEQUENCE</scope>
    <source>
        <strain evidence="3">NBRC 109709</strain>
    </source>
</reference>
<feature type="compositionally biased region" description="Basic and acidic residues" evidence="1">
    <location>
        <begin position="840"/>
        <end position="852"/>
    </location>
</feature>
<sequence>MLTDKFERIPIRGEGSRAATHSSSPSYEDRSNLDYNDVPASTDTVPDKLSSILSSYDLQVSSSSSSMARYLASVRSRTLNEANGAAGVSGDGNLSPSQASSTSSQVVQEFSHPSAFGSTSDYISEKEVQKQLGVIYDRLHLDNNWDKRVEGLKMLQKLAKRCGNASNSGIVLPFLSQGLRVIRERLCQQVSDLRSSVSREACQTIQTLANNLRDEFNTHAEICLGNLLKATYDEANGVFDRLDGSTQKNLKDDPSKFAAKTARRTDYSSMEASASQGTEVVWSALRTATTAQPSSVASNALSSVTFSGEQPAVQRILSSGELVGSEKLPRRVLGGSSSSTGVDTTEDSSQPSRMLSQGPMRVGRTKAPVSKDATALANEKKKNGPAGPLRVWNAPQKSSQLPHTTVENLYTSRQEPSTAGFHTSSKNSASKAQRVQRAAEAQAPVPMDIDEAEPSGPKRLPIASMPSPTASASSSRTNNSSKGDSIDVKPKVPRTVPSKPLERPKVAELPVLDDLEEALRNIESSSWSTRLEAADSIGKTLQKCLSQAGSGAGRDCKVDGRILMAFIKHLSDAHYRVSQGVLKNFLPLLKLSNESQRLLPHLKTVLPKLFQKYIDTKESIRVIAKENLDYIASATDCSTLASLVISMLGDGSNMKAKVAMCHYLRDLLPGAGEYMKHGNNYSHMRSFLLKIALLMDTDVPVSVSSACGELVSIAAQLYGPEMEIALGLLPPSKRLVVSKVLKAKKIILNFSNSHRPPLSTTAAPHSARSRDGDCDNQDMELSAPKPERSRKRPESPSVSSSSSARQSSLKRINTTAQVISPAAVDNQTGDRSRRRTPVKGSDELTTKDERSESPALSTTGFTSSTTAMDRCGAQLDDILLLLEQNNLSSAEMKNALYQARHLMERILQNLVSFNSDHQQTLATLVSLVPRVEPPALQVALRLVNVCLQSCERSSPQDTAFLRNADVGERLMSVLTHRLGHESSSVRKNAVDCLVEFYFATKEDSSIVPKFLAAELDDTQRRLVEIFIDRARVQRRHVSLST</sequence>
<evidence type="ECO:0000256" key="1">
    <source>
        <dbReference type="SAM" id="MobiDB-lite"/>
    </source>
</evidence>
<gene>
    <name evidence="3" type="ORF">Pfra01_001659300</name>
</gene>
<name>A0A9W6XUY7_9STRA</name>
<feature type="compositionally biased region" description="Low complexity" evidence="1">
    <location>
        <begin position="795"/>
        <end position="807"/>
    </location>
</feature>
<proteinExistence type="predicted"/>
<feature type="region of interest" description="Disordered" evidence="1">
    <location>
        <begin position="414"/>
        <end position="502"/>
    </location>
</feature>
<feature type="compositionally biased region" description="Low complexity" evidence="1">
    <location>
        <begin position="432"/>
        <end position="446"/>
    </location>
</feature>
<keyword evidence="4" id="KW-1185">Reference proteome</keyword>
<dbReference type="PANTHER" id="PTHR21567:SF9">
    <property type="entry name" value="CLIP-ASSOCIATING PROTEIN"/>
    <property type="match status" value="1"/>
</dbReference>
<dbReference type="InterPro" id="IPR011989">
    <property type="entry name" value="ARM-like"/>
</dbReference>
<feature type="compositionally biased region" description="Polar residues" evidence="1">
    <location>
        <begin position="414"/>
        <end position="431"/>
    </location>
</feature>
<dbReference type="GO" id="GO:0000278">
    <property type="term" value="P:mitotic cell cycle"/>
    <property type="evidence" value="ECO:0007669"/>
    <property type="project" value="UniProtKB-ARBA"/>
</dbReference>
<evidence type="ECO:0000313" key="3">
    <source>
        <dbReference type="EMBL" id="GMF45821.1"/>
    </source>
</evidence>
<accession>A0A9W6XUY7</accession>
<dbReference type="GO" id="GO:0005881">
    <property type="term" value="C:cytoplasmic microtubule"/>
    <property type="evidence" value="ECO:0007669"/>
    <property type="project" value="TreeGrafter"/>
</dbReference>
<evidence type="ECO:0000259" key="2">
    <source>
        <dbReference type="Pfam" id="PF12348"/>
    </source>
</evidence>